<feature type="transmembrane region" description="Helical" evidence="2">
    <location>
        <begin position="172"/>
        <end position="192"/>
    </location>
</feature>
<proteinExistence type="predicted"/>
<keyword evidence="4" id="KW-1185">Reference proteome</keyword>
<sequence length="1520" mass="163074">MSFFHGVSSPAFTGTPNIPIASGTVIGPDQPIVTGPSGSSSVFSSFVTGTAAASASYATSTASSTGVANAEPGSVFDPIFGTYLDVYDSLNASLGALVLGLLFSSIAFGIVCMKAASYLRSSRSGAAAAKTFAVGLVSLNLLQTIFTAIAVYKSMVVDFGQLNALLDNHWSIIVQIGYMMFIASIVQCYFAYRLHIVKRNYFLTGAIAFCVILEFALAVCSSVQMYYENYSTVMLFNTGESWPMITTFAISAGINIAIAAHGYMWLQKPYVLQRKGQTTFIDEAEYWTFKSLFVCGLLSLYNAIAVAIMGLNLSWLAVTFVLGNLYTLSVLLNLSERRGTTPTVLKGPRAPTLDADSIRPPSTATLTNDTSLWEDVLKNQMLAAVEPSAMIVTKGASEKELYGLGYHTGGSILRPMTPRPALAPKSRPLSAIFIGSAGSTPPTLPDLPDPPSPSSSSGLPSPPATNSTGSGSVGEGSTTAGSLRHRTTSFKATSDMSGGSGDRSYTYSKKRSSVVEDEDDPDENENDEDHTARLSDDRRREFPKAASDNLAAVQRVKNLTQRNRMVLDKLSSISRLGSPVPSNHSRSPMSPPTAVSSASSATSSRSSGSQLRPQSVSNGSSNGRRRDIQLSGSETERESQHHSNHSVSSDGRSGSPPPSAYPEIRAPASVRPRRISAPASPGKAGRSNRETERASSPGPSRKRVSTALSVDEGFEQYRSDDEDITAAALAAVANSRRSPGSGKKGRQPLPKEFMERKTPDEKTIPEPATPHRHSTRIDLGRGSPSPRKNRQVPSDPPLSPRRLGLSRYSTVRDLTRRHQTRWMSEDLSSPSRENHDESYDSVPGRRQGHRAGSSEGLLGTAGGRSLIGEGLRAAGLTKRRDDDVFSPTNGDPHPVVPRRTRSTGNSSVIAGGHGEASPEQGRESRTIRIDEGVGPPRDPKTPHSRLLDRRPQSGLVNRPGTSMAAFHHDTHELVPPKTAPAQLRTYKSTYALHDRVLEDLQRGSNYERASSSSPFVRASTAQGGARDNNAEHRRLMFDSLSMFESQLSRLPPMGQTTTTTIPEVFQSAQHLVHALDKLNGMLKDGTNKALEAQIDAEVADHRDGVDLVGLWQEVGAEHRENLRVSDEVVRNMTGFLLGVGKILREATSGGLMHHRAVSLDEDAVRRATPDVHASGGRDSDGRRSRESRRSWEPGGGAARLMTRLSSLERNGTRSRPGSSMNMMRSSTTSSSEGRNSSDAANDGTPATVRQSAPISGGSSAARRLYMPRELTGPLVTSLSTEDLHDDYEPSPTPVSRSANVSLPERRLPALAVPPSLPTLPSESLLTRSNSSATDKTSRRKISTSSIVTVRAEPSPFVPVIKPSNPTTAVTTHTVSASPETDRAPFQMLRSESGSSSRTNGVTFSRPSTSSVSSALSGLQQQHDRGARSRTISSTSALADPAPSTVLAPAAPISSSTSGSESERESRWRTISTRPRVSLDSNRSGNSPIDALADRSLASTVSYSAARKERRRTITEIFHER</sequence>
<reference evidence="3" key="1">
    <citation type="submission" date="2022-11" db="EMBL/GenBank/DDBJ databases">
        <title>Genome Sequence of Cubamyces cubensis.</title>
        <authorList>
            <person name="Buettner E."/>
        </authorList>
    </citation>
    <scope>NUCLEOTIDE SEQUENCE</scope>
    <source>
        <strain evidence="3">MPL-01</strain>
    </source>
</reference>
<feature type="transmembrane region" description="Helical" evidence="2">
    <location>
        <begin position="247"/>
        <end position="266"/>
    </location>
</feature>
<protein>
    <submittedName>
        <fullName evidence="3">Uncharacterized protein</fullName>
    </submittedName>
</protein>
<feature type="compositionally biased region" description="Basic and acidic residues" evidence="1">
    <location>
        <begin position="920"/>
        <end position="951"/>
    </location>
</feature>
<accession>A0AAD7TR90</accession>
<feature type="compositionally biased region" description="Basic and acidic residues" evidence="1">
    <location>
        <begin position="624"/>
        <end position="641"/>
    </location>
</feature>
<feature type="region of interest" description="Disordered" evidence="1">
    <location>
        <begin position="569"/>
        <end position="709"/>
    </location>
</feature>
<feature type="region of interest" description="Disordered" evidence="1">
    <location>
        <begin position="733"/>
        <end position="863"/>
    </location>
</feature>
<feature type="region of interest" description="Disordered" evidence="1">
    <location>
        <begin position="343"/>
        <end position="364"/>
    </location>
</feature>
<feature type="compositionally biased region" description="Polar residues" evidence="1">
    <location>
        <begin position="1247"/>
        <end position="1258"/>
    </location>
</feature>
<feature type="compositionally biased region" description="Pro residues" evidence="1">
    <location>
        <begin position="442"/>
        <end position="453"/>
    </location>
</feature>
<feature type="compositionally biased region" description="Polar residues" evidence="1">
    <location>
        <begin position="1203"/>
        <end position="1216"/>
    </location>
</feature>
<dbReference type="EMBL" id="JAPEVG010000242">
    <property type="protein sequence ID" value="KAJ8472887.1"/>
    <property type="molecule type" value="Genomic_DNA"/>
</dbReference>
<feature type="compositionally biased region" description="Polar residues" evidence="1">
    <location>
        <begin position="571"/>
        <end position="586"/>
    </location>
</feature>
<feature type="compositionally biased region" description="Basic and acidic residues" evidence="1">
    <location>
        <begin position="752"/>
        <end position="764"/>
    </location>
</feature>
<feature type="compositionally biased region" description="Low complexity" evidence="1">
    <location>
        <begin position="1318"/>
        <end position="1328"/>
    </location>
</feature>
<feature type="region of interest" description="Disordered" evidence="1">
    <location>
        <begin position="878"/>
        <end position="954"/>
    </location>
</feature>
<keyword evidence="2" id="KW-0812">Transmembrane</keyword>
<keyword evidence="2" id="KW-1133">Transmembrane helix</keyword>
<evidence type="ECO:0000313" key="3">
    <source>
        <dbReference type="EMBL" id="KAJ8472887.1"/>
    </source>
</evidence>
<feature type="compositionally biased region" description="Polar residues" evidence="1">
    <location>
        <begin position="1389"/>
        <end position="1402"/>
    </location>
</feature>
<evidence type="ECO:0000313" key="4">
    <source>
        <dbReference type="Proteomes" id="UP001215151"/>
    </source>
</evidence>
<gene>
    <name evidence="3" type="ORF">ONZ51_g8222</name>
</gene>
<feature type="transmembrane region" description="Helical" evidence="2">
    <location>
        <begin position="132"/>
        <end position="152"/>
    </location>
</feature>
<name>A0AAD7TR90_9APHY</name>
<feature type="compositionally biased region" description="Low complexity" evidence="1">
    <location>
        <begin position="454"/>
        <end position="482"/>
    </location>
</feature>
<dbReference type="PANTHER" id="PTHR40465:SF1">
    <property type="entry name" value="DUF6534 DOMAIN-CONTAINING PROTEIN"/>
    <property type="match status" value="1"/>
</dbReference>
<dbReference type="PANTHER" id="PTHR40465">
    <property type="entry name" value="CHROMOSOME 1, WHOLE GENOME SHOTGUN SEQUENCE"/>
    <property type="match status" value="1"/>
</dbReference>
<feature type="transmembrane region" description="Helical" evidence="2">
    <location>
        <begin position="287"/>
        <end position="309"/>
    </location>
</feature>
<dbReference type="Proteomes" id="UP001215151">
    <property type="component" value="Unassembled WGS sequence"/>
</dbReference>
<feature type="region of interest" description="Disordered" evidence="1">
    <location>
        <begin position="432"/>
        <end position="548"/>
    </location>
</feature>
<feature type="transmembrane region" description="Helical" evidence="2">
    <location>
        <begin position="201"/>
        <end position="227"/>
    </location>
</feature>
<feature type="compositionally biased region" description="Low complexity" evidence="1">
    <location>
        <begin position="592"/>
        <end position="609"/>
    </location>
</feature>
<evidence type="ECO:0000256" key="2">
    <source>
        <dbReference type="SAM" id="Phobius"/>
    </source>
</evidence>
<keyword evidence="2" id="KW-0472">Membrane</keyword>
<feature type="compositionally biased region" description="Low complexity" evidence="1">
    <location>
        <begin position="645"/>
        <end position="654"/>
    </location>
</feature>
<feature type="compositionally biased region" description="Basic and acidic residues" evidence="1">
    <location>
        <begin position="1163"/>
        <end position="1191"/>
    </location>
</feature>
<organism evidence="3 4">
    <name type="scientific">Trametes cubensis</name>
    <dbReference type="NCBI Taxonomy" id="1111947"/>
    <lineage>
        <taxon>Eukaryota</taxon>
        <taxon>Fungi</taxon>
        <taxon>Dikarya</taxon>
        <taxon>Basidiomycota</taxon>
        <taxon>Agaricomycotina</taxon>
        <taxon>Agaricomycetes</taxon>
        <taxon>Polyporales</taxon>
        <taxon>Polyporaceae</taxon>
        <taxon>Trametes</taxon>
    </lineage>
</organism>
<feature type="region of interest" description="Disordered" evidence="1">
    <location>
        <begin position="1163"/>
        <end position="1265"/>
    </location>
</feature>
<feature type="region of interest" description="Disordered" evidence="1">
    <location>
        <begin position="1281"/>
        <end position="1491"/>
    </location>
</feature>
<feature type="transmembrane region" description="Helical" evidence="2">
    <location>
        <begin position="92"/>
        <end position="111"/>
    </location>
</feature>
<feature type="compositionally biased region" description="Low complexity" evidence="1">
    <location>
        <begin position="1365"/>
        <end position="1378"/>
    </location>
</feature>
<feature type="compositionally biased region" description="Basic and acidic residues" evidence="1">
    <location>
        <begin position="529"/>
        <end position="543"/>
    </location>
</feature>
<comment type="caution">
    <text evidence="3">The sequence shown here is derived from an EMBL/GenBank/DDBJ whole genome shotgun (WGS) entry which is preliminary data.</text>
</comment>
<feature type="compositionally biased region" description="Low complexity" evidence="1">
    <location>
        <begin position="1404"/>
        <end position="1416"/>
    </location>
</feature>
<feature type="compositionally biased region" description="Polar residues" evidence="1">
    <location>
        <begin position="1004"/>
        <end position="1022"/>
    </location>
</feature>
<feature type="compositionally biased region" description="Acidic residues" evidence="1">
    <location>
        <begin position="515"/>
        <end position="528"/>
    </location>
</feature>
<feature type="compositionally biased region" description="Polar residues" evidence="1">
    <location>
        <begin position="489"/>
        <end position="507"/>
    </location>
</feature>
<feature type="compositionally biased region" description="Low complexity" evidence="1">
    <location>
        <begin position="1217"/>
        <end position="1237"/>
    </location>
</feature>
<evidence type="ECO:0000256" key="1">
    <source>
        <dbReference type="SAM" id="MobiDB-lite"/>
    </source>
</evidence>
<feature type="region of interest" description="Disordered" evidence="1">
    <location>
        <begin position="1004"/>
        <end position="1028"/>
    </location>
</feature>